<comment type="caution">
    <text evidence="2">The sequence shown here is derived from an EMBL/GenBank/DDBJ whole genome shotgun (WGS) entry which is preliminary data.</text>
</comment>
<reference evidence="2 3" key="1">
    <citation type="journal article" date="2019" name="Appl. Environ. Microbiol.">
        <title>Co-occurrence of broad and narrow host-range viruses infecting the toxic bloom-forming cyanobacterium Microcystis aeruginosa.</title>
        <authorList>
            <person name="Morimoto D."/>
            <person name="Tominaga K."/>
            <person name="Nishimura Y."/>
            <person name="Yoshida N."/>
            <person name="Kimura S."/>
            <person name="Sako Y."/>
            <person name="Yoshida T."/>
        </authorList>
    </citation>
    <scope>NUCLEOTIDE SEQUENCE [LARGE SCALE GENOMIC DNA]</scope>
    <source>
        <strain evidence="2 3">11-30S32</strain>
    </source>
</reference>
<evidence type="ECO:0000313" key="3">
    <source>
        <dbReference type="Proteomes" id="UP000321223"/>
    </source>
</evidence>
<dbReference type="AlphaFoldDB" id="A0A510PGH0"/>
<dbReference type="PANTHER" id="PTHR39550">
    <property type="entry name" value="SLL0658 PROTEIN"/>
    <property type="match status" value="1"/>
</dbReference>
<evidence type="ECO:0000313" key="2">
    <source>
        <dbReference type="EMBL" id="GCA92918.1"/>
    </source>
</evidence>
<evidence type="ECO:0000256" key="1">
    <source>
        <dbReference type="SAM" id="Coils"/>
    </source>
</evidence>
<dbReference type="InterPro" id="IPR021799">
    <property type="entry name" value="PIN-like_prokaryotic"/>
</dbReference>
<accession>A0A510PGH0</accession>
<organism evidence="2 3">
    <name type="scientific">Microcystis aeruginosa 11-30S32</name>
    <dbReference type="NCBI Taxonomy" id="2358142"/>
    <lineage>
        <taxon>Bacteria</taxon>
        <taxon>Bacillati</taxon>
        <taxon>Cyanobacteriota</taxon>
        <taxon>Cyanophyceae</taxon>
        <taxon>Oscillatoriophycideae</taxon>
        <taxon>Chroococcales</taxon>
        <taxon>Microcystaceae</taxon>
        <taxon>Microcystis</taxon>
    </lineage>
</organism>
<proteinExistence type="predicted"/>
<feature type="coiled-coil region" evidence="1">
    <location>
        <begin position="83"/>
        <end position="110"/>
    </location>
</feature>
<dbReference type="Pfam" id="PF11848">
    <property type="entry name" value="DUF3368"/>
    <property type="match status" value="1"/>
</dbReference>
<gene>
    <name evidence="2" type="ORF">MAE30S32_15700</name>
</gene>
<dbReference type="PANTHER" id="PTHR39550:SF1">
    <property type="entry name" value="SLL0658 PROTEIN"/>
    <property type="match status" value="1"/>
</dbReference>
<keyword evidence="1" id="KW-0175">Coiled coil</keyword>
<sequence length="162" mass="17853">MIIVSDTTPLSELAKVGKLNLLHDIYGKIIIPQEVYHEVTTGTHPAVNLVQLADWIERRTISSSEKVSTLKTITNLGWGECAAMILAEELEADQLLIDDLEARRVALSRNLKITGTLGILLVAKQLGLITSVQEVLEALITQGKRINPRLYQEVLSTAQESL</sequence>
<dbReference type="RefSeq" id="WP_147069847.1">
    <property type="nucleotide sequence ID" value="NZ_BHVU01000071.1"/>
</dbReference>
<dbReference type="EMBL" id="BHVU01000071">
    <property type="protein sequence ID" value="GCA92918.1"/>
    <property type="molecule type" value="Genomic_DNA"/>
</dbReference>
<name>A0A510PGH0_MICAE</name>
<dbReference type="Proteomes" id="UP000321223">
    <property type="component" value="Unassembled WGS sequence"/>
</dbReference>
<protein>
    <submittedName>
        <fullName evidence="2">DUF3368 domain-containing protein</fullName>
    </submittedName>
</protein>